<organism evidence="1">
    <name type="scientific">Hexamita inflata</name>
    <dbReference type="NCBI Taxonomy" id="28002"/>
    <lineage>
        <taxon>Eukaryota</taxon>
        <taxon>Metamonada</taxon>
        <taxon>Diplomonadida</taxon>
        <taxon>Hexamitidae</taxon>
        <taxon>Hexamitinae</taxon>
        <taxon>Hexamita</taxon>
    </lineage>
</organism>
<protein>
    <submittedName>
        <fullName evidence="1">Uncharacterized protein</fullName>
    </submittedName>
</protein>
<keyword evidence="3" id="KW-1185">Reference proteome</keyword>
<dbReference type="EMBL" id="CATOUU010000865">
    <property type="protein sequence ID" value="CAI9955475.1"/>
    <property type="molecule type" value="Genomic_DNA"/>
</dbReference>
<reference evidence="2 3" key="2">
    <citation type="submission" date="2024-07" db="EMBL/GenBank/DDBJ databases">
        <authorList>
            <person name="Akdeniz Z."/>
        </authorList>
    </citation>
    <scope>NUCLEOTIDE SEQUENCE [LARGE SCALE GENOMIC DNA]</scope>
</reference>
<reference evidence="1" key="1">
    <citation type="submission" date="2023-06" db="EMBL/GenBank/DDBJ databases">
        <authorList>
            <person name="Kurt Z."/>
        </authorList>
    </citation>
    <scope>NUCLEOTIDE SEQUENCE</scope>
</reference>
<evidence type="ECO:0000313" key="1">
    <source>
        <dbReference type="EMBL" id="CAI9955475.1"/>
    </source>
</evidence>
<name>A0AA86QP98_9EUKA</name>
<evidence type="ECO:0000313" key="2">
    <source>
        <dbReference type="EMBL" id="CAL5979160.1"/>
    </source>
</evidence>
<evidence type="ECO:0000313" key="3">
    <source>
        <dbReference type="Proteomes" id="UP001642409"/>
    </source>
</evidence>
<gene>
    <name evidence="1" type="ORF">HINF_LOCUS43120</name>
    <name evidence="2" type="ORF">HINF_LOCUS5307</name>
</gene>
<dbReference type="EMBL" id="CAXDID020000010">
    <property type="protein sequence ID" value="CAL5979160.1"/>
    <property type="molecule type" value="Genomic_DNA"/>
</dbReference>
<accession>A0AA86QP98</accession>
<proteinExistence type="predicted"/>
<comment type="caution">
    <text evidence="1">The sequence shown here is derived from an EMBL/GenBank/DDBJ whole genome shotgun (WGS) entry which is preliminary data.</text>
</comment>
<dbReference type="Proteomes" id="UP001642409">
    <property type="component" value="Unassembled WGS sequence"/>
</dbReference>
<sequence>MKQDQLIQNVVQDYLQKTNIVNLIETALNKAIDSQIPQPDVFISDYLLNHREQQSLGMTLEHTTVFPNSQIIYQVKYLGTLRSFNYLCTPDLFKSFGSISVPTCVLKELDKLDFSQQVSVVYPIIQNAAKLPHLVYQHLLLILQSLSQSTLFQTMCRITLNNRQLYSTPLIILPVITVNQHRLCIVQTQCQSSTQSLLSLKVLQQFASQNKISVLTQNEKTNEIQLDGVKINNFEEPKLKTYLQLQQKEEFEFKRATTPAKNKEGKDKTAAVKLTNLQLLLLGVQIMKQKLDVNTMQYVRFYFELDLEQLAKDSVLTVDNREVENLLLSVLSVSQQKLLLYFKKFSSVPDNSEQIIDKNAKKEVKRAPSGKGTKDAKATPDEIINYNYSKSEIIKDINESVQKYSNLSGTQIEILFNENVEGHATKNIQQIQQICNQTDLSKFYEELTIIQKQTGAIGQYQIQRAGTPEKKQAKADKAAAPEKTEKIIQRAWVSILEEDDYYLVGDKQELDEIIWDFWPIVEDQRAVVGKQQ</sequence>
<dbReference type="AlphaFoldDB" id="A0AA86QP98"/>